<dbReference type="AlphaFoldDB" id="A0A2R6Y563"/>
<feature type="transmembrane region" description="Helical" evidence="6">
    <location>
        <begin position="346"/>
        <end position="369"/>
    </location>
</feature>
<keyword evidence="2" id="KW-0813">Transport</keyword>
<feature type="transmembrane region" description="Helical" evidence="6">
    <location>
        <begin position="294"/>
        <end position="315"/>
    </location>
</feature>
<keyword evidence="3 6" id="KW-0812">Transmembrane</keyword>
<evidence type="ECO:0000313" key="8">
    <source>
        <dbReference type="EMBL" id="PTQ57827.1"/>
    </source>
</evidence>
<evidence type="ECO:0000259" key="7">
    <source>
        <dbReference type="PROSITE" id="PS50850"/>
    </source>
</evidence>
<gene>
    <name evidence="8" type="ORF">BSOLF_0689</name>
</gene>
<dbReference type="InterPro" id="IPR050495">
    <property type="entry name" value="ATG22/LtaA_families"/>
</dbReference>
<dbReference type="PANTHER" id="PTHR23519:SF1">
    <property type="entry name" value="AUTOPHAGY-RELATED PROTEIN 22"/>
    <property type="match status" value="1"/>
</dbReference>
<dbReference type="Pfam" id="PF11700">
    <property type="entry name" value="ATG22"/>
    <property type="match status" value="1"/>
</dbReference>
<feature type="transmembrane region" description="Helical" evidence="6">
    <location>
        <begin position="101"/>
        <end position="121"/>
    </location>
</feature>
<evidence type="ECO:0000256" key="5">
    <source>
        <dbReference type="ARBA" id="ARBA00023136"/>
    </source>
</evidence>
<feature type="transmembrane region" description="Helical" evidence="6">
    <location>
        <begin position="173"/>
        <end position="196"/>
    </location>
</feature>
<dbReference type="PANTHER" id="PTHR23519">
    <property type="entry name" value="AUTOPHAGY-RELATED PROTEIN 22"/>
    <property type="match status" value="1"/>
</dbReference>
<protein>
    <recommendedName>
        <fullName evidence="7">Major facilitator superfamily (MFS) profile domain-containing protein</fullName>
    </recommendedName>
</protein>
<evidence type="ECO:0000313" key="9">
    <source>
        <dbReference type="Proteomes" id="UP000244338"/>
    </source>
</evidence>
<evidence type="ECO:0000256" key="3">
    <source>
        <dbReference type="ARBA" id="ARBA00022692"/>
    </source>
</evidence>
<evidence type="ECO:0000256" key="1">
    <source>
        <dbReference type="ARBA" id="ARBA00004651"/>
    </source>
</evidence>
<feature type="transmembrane region" description="Helical" evidence="6">
    <location>
        <begin position="413"/>
        <end position="434"/>
    </location>
</feature>
<sequence>MHQDTPHLSPEESAMPAERKAKELFLSAPVIGWMLYDAANTVYSSNVVTLFFPFYLTQALGAQDQLANTFVSYANAISAFFLVLLSPLYGVWMDATGRKKAFLYPFTLVAVLSTVLMGIMAQFPGKFAETTLYGLPFNIFLVLIFFVIGKFFFQSSVVFYDNVLGDLGRGKELPLISGFGVSFGYFGTLLGLTVYLLVGNDFASAFLPTALLYFLLTVPFFFSYRDRPRPAQKKLPLFAGYREIVQTFLDMRLYRNVFLLMIAYFFINDALATAIAMMTVYARTVVGLESGAFLLLYLVSTISTIIGSFALGFFARRYGSKNGLLLVSVILLLALGLATFTVNAGMFWAAGSLYGIAMGSVWVTSRVLIVELAPPEKRGQFFGLFAFSGRVSSIIGPFVYGTIALIFQQLGATASRLALGSLMLFVLIGVLILFRVPGGSSSQPASQHI</sequence>
<dbReference type="Proteomes" id="UP000244338">
    <property type="component" value="Unassembled WGS sequence"/>
</dbReference>
<organism evidence="8 9">
    <name type="scientific">Candidatus Carbonibacillus altaicus</name>
    <dbReference type="NCBI Taxonomy" id="2163959"/>
    <lineage>
        <taxon>Bacteria</taxon>
        <taxon>Bacillati</taxon>
        <taxon>Bacillota</taxon>
        <taxon>Bacilli</taxon>
        <taxon>Bacillales</taxon>
        <taxon>Candidatus Carbonibacillus</taxon>
    </lineage>
</organism>
<feature type="transmembrane region" description="Helical" evidence="6">
    <location>
        <begin position="322"/>
        <end position="340"/>
    </location>
</feature>
<feature type="transmembrane region" description="Helical" evidence="6">
    <location>
        <begin position="381"/>
        <end position="407"/>
    </location>
</feature>
<dbReference type="EMBL" id="PEBX01000002">
    <property type="protein sequence ID" value="PTQ57827.1"/>
    <property type="molecule type" value="Genomic_DNA"/>
</dbReference>
<dbReference type="InterPro" id="IPR020846">
    <property type="entry name" value="MFS_dom"/>
</dbReference>
<dbReference type="InterPro" id="IPR036259">
    <property type="entry name" value="MFS_trans_sf"/>
</dbReference>
<dbReference type="PROSITE" id="PS50850">
    <property type="entry name" value="MFS"/>
    <property type="match status" value="1"/>
</dbReference>
<accession>A0A2R6Y563</accession>
<feature type="transmembrane region" description="Helical" evidence="6">
    <location>
        <begin position="257"/>
        <end position="282"/>
    </location>
</feature>
<comment type="subcellular location">
    <subcellularLocation>
        <location evidence="1">Cell membrane</location>
        <topology evidence="1">Multi-pass membrane protein</topology>
    </subcellularLocation>
</comment>
<dbReference type="InterPro" id="IPR024671">
    <property type="entry name" value="Atg22-like"/>
</dbReference>
<feature type="transmembrane region" description="Helical" evidence="6">
    <location>
        <begin position="70"/>
        <end position="89"/>
    </location>
</feature>
<evidence type="ECO:0000256" key="2">
    <source>
        <dbReference type="ARBA" id="ARBA00022448"/>
    </source>
</evidence>
<dbReference type="Gene3D" id="1.20.1250.20">
    <property type="entry name" value="MFS general substrate transporter like domains"/>
    <property type="match status" value="1"/>
</dbReference>
<feature type="domain" description="Major facilitator superfamily (MFS) profile" evidence="7">
    <location>
        <begin position="257"/>
        <end position="449"/>
    </location>
</feature>
<keyword evidence="5 6" id="KW-0472">Membrane</keyword>
<feature type="transmembrane region" description="Helical" evidence="6">
    <location>
        <begin position="202"/>
        <end position="224"/>
    </location>
</feature>
<evidence type="ECO:0000256" key="6">
    <source>
        <dbReference type="SAM" id="Phobius"/>
    </source>
</evidence>
<dbReference type="SUPFAM" id="SSF103473">
    <property type="entry name" value="MFS general substrate transporter"/>
    <property type="match status" value="1"/>
</dbReference>
<dbReference type="PROSITE" id="PS00217">
    <property type="entry name" value="SUGAR_TRANSPORT_2"/>
    <property type="match status" value="1"/>
</dbReference>
<keyword evidence="4 6" id="KW-1133">Transmembrane helix</keyword>
<dbReference type="GO" id="GO:0022857">
    <property type="term" value="F:transmembrane transporter activity"/>
    <property type="evidence" value="ECO:0007669"/>
    <property type="project" value="InterPro"/>
</dbReference>
<dbReference type="GO" id="GO:0005886">
    <property type="term" value="C:plasma membrane"/>
    <property type="evidence" value="ECO:0007669"/>
    <property type="project" value="UniProtKB-SubCell"/>
</dbReference>
<dbReference type="InterPro" id="IPR005829">
    <property type="entry name" value="Sugar_transporter_CS"/>
</dbReference>
<name>A0A2R6Y563_9BACL</name>
<reference evidence="9" key="1">
    <citation type="journal article" date="2018" name="Sci. Rep.">
        <title>Lignite coal burning seam in the remote Altai Mountains harbors a hydrogen-driven thermophilic microbial community.</title>
        <authorList>
            <person name="Kadnikov V.V."/>
            <person name="Mardanov A.V."/>
            <person name="Ivasenko D.A."/>
            <person name="Antsiferov D.V."/>
            <person name="Beletsky A.V."/>
            <person name="Karnachuk O.V."/>
            <person name="Ravin N.V."/>
        </authorList>
    </citation>
    <scope>NUCLEOTIDE SEQUENCE [LARGE SCALE GENOMIC DNA]</scope>
</reference>
<evidence type="ECO:0000256" key="4">
    <source>
        <dbReference type="ARBA" id="ARBA00022989"/>
    </source>
</evidence>
<proteinExistence type="predicted"/>
<comment type="caution">
    <text evidence="8">The sequence shown here is derived from an EMBL/GenBank/DDBJ whole genome shotgun (WGS) entry which is preliminary data.</text>
</comment>
<feature type="transmembrane region" description="Helical" evidence="6">
    <location>
        <begin position="133"/>
        <end position="153"/>
    </location>
</feature>